<protein>
    <submittedName>
        <fullName evidence="3">Uncharacterized protein</fullName>
    </submittedName>
</protein>
<feature type="compositionally biased region" description="Polar residues" evidence="2">
    <location>
        <begin position="140"/>
        <end position="151"/>
    </location>
</feature>
<gene>
    <name evidence="3" type="ORF">L3X38_041884</name>
</gene>
<evidence type="ECO:0000313" key="3">
    <source>
        <dbReference type="EMBL" id="KAI5312710.1"/>
    </source>
</evidence>
<dbReference type="AlphaFoldDB" id="A0AAD4UTT7"/>
<evidence type="ECO:0000256" key="1">
    <source>
        <dbReference type="SAM" id="Coils"/>
    </source>
</evidence>
<proteinExistence type="predicted"/>
<evidence type="ECO:0000256" key="2">
    <source>
        <dbReference type="SAM" id="MobiDB-lite"/>
    </source>
</evidence>
<sequence>MLPPCTPFGNSPIIQTTAEAKFLTQITSLRQDMARLQEHNNLLSSKVDETQQLVIPFYTTVEDLLTHLHSFQSAVRCKVHSTNWRTYDELMKQAAIHAKAEYFNSKFGPSAWQEESALKSYSVQGSPYAPVERTYGYLASQKQNDNPNTRQGHSKKGKEKYDRNDHRAPLSNHDCGQEVFTLLNTTYEVILIARPLQAPVSNMN</sequence>
<keyword evidence="4" id="KW-1185">Reference proteome</keyword>
<comment type="caution">
    <text evidence="3">The sequence shown here is derived from an EMBL/GenBank/DDBJ whole genome shotgun (WGS) entry which is preliminary data.</text>
</comment>
<dbReference type="Proteomes" id="UP001054821">
    <property type="component" value="Chromosome 8"/>
</dbReference>
<feature type="coiled-coil region" evidence="1">
    <location>
        <begin position="26"/>
        <end position="53"/>
    </location>
</feature>
<accession>A0AAD4UTT7</accession>
<feature type="compositionally biased region" description="Basic and acidic residues" evidence="2">
    <location>
        <begin position="159"/>
        <end position="168"/>
    </location>
</feature>
<feature type="region of interest" description="Disordered" evidence="2">
    <location>
        <begin position="138"/>
        <end position="173"/>
    </location>
</feature>
<name>A0AAD4UTT7_PRUDU</name>
<reference evidence="3 4" key="1">
    <citation type="journal article" date="2022" name="G3 (Bethesda)">
        <title>Whole-genome sequence and methylome profiling of the almond [Prunus dulcis (Mill.) D.A. Webb] cultivar 'Nonpareil'.</title>
        <authorList>
            <person name="D'Amico-Willman K.M."/>
            <person name="Ouma W.Z."/>
            <person name="Meulia T."/>
            <person name="Sideli G.M."/>
            <person name="Gradziel T.M."/>
            <person name="Fresnedo-Ramirez J."/>
        </authorList>
    </citation>
    <scope>NUCLEOTIDE SEQUENCE [LARGE SCALE GENOMIC DNA]</scope>
    <source>
        <strain evidence="3">Clone GOH B32 T37-40</strain>
    </source>
</reference>
<keyword evidence="1" id="KW-0175">Coiled coil</keyword>
<evidence type="ECO:0000313" key="4">
    <source>
        <dbReference type="Proteomes" id="UP001054821"/>
    </source>
</evidence>
<dbReference type="EMBL" id="JAJFAZ020000008">
    <property type="protein sequence ID" value="KAI5312710.1"/>
    <property type="molecule type" value="Genomic_DNA"/>
</dbReference>
<organism evidence="3 4">
    <name type="scientific">Prunus dulcis</name>
    <name type="common">Almond</name>
    <name type="synonym">Amygdalus dulcis</name>
    <dbReference type="NCBI Taxonomy" id="3755"/>
    <lineage>
        <taxon>Eukaryota</taxon>
        <taxon>Viridiplantae</taxon>
        <taxon>Streptophyta</taxon>
        <taxon>Embryophyta</taxon>
        <taxon>Tracheophyta</taxon>
        <taxon>Spermatophyta</taxon>
        <taxon>Magnoliopsida</taxon>
        <taxon>eudicotyledons</taxon>
        <taxon>Gunneridae</taxon>
        <taxon>Pentapetalae</taxon>
        <taxon>rosids</taxon>
        <taxon>fabids</taxon>
        <taxon>Rosales</taxon>
        <taxon>Rosaceae</taxon>
        <taxon>Amygdaloideae</taxon>
        <taxon>Amygdaleae</taxon>
        <taxon>Prunus</taxon>
    </lineage>
</organism>